<dbReference type="Proteomes" id="UP000324800">
    <property type="component" value="Unassembled WGS sequence"/>
</dbReference>
<dbReference type="Gene3D" id="3.30.40.10">
    <property type="entry name" value="Zinc/RING finger domain, C3HC4 (zinc finger)"/>
    <property type="match status" value="1"/>
</dbReference>
<evidence type="ECO:0000313" key="2">
    <source>
        <dbReference type="Proteomes" id="UP000324800"/>
    </source>
</evidence>
<sequence length="231" mass="26229">MNHKLDDCQKRIVGLCPYCGIELLPSTVDSHIEQCGSRADKCQKCNSNIWTNILNLTVKISIWIKNNFNLKCNNNQVRIFFGCMHNNCPASIPLTVDSAILFQEQISTTLDKKTIEGFISLLSALSCTPSSQAHPFDSKITIQWIECASHQRMDPIFAPCFVDFIQTVTPYICETDSFKDEKGRFIQFLGEFRGQLSEFQKMHRPSASRMDNLIKMLDRGEMPPGAEPLQD</sequence>
<dbReference type="OrthoDB" id="193703at2759"/>
<dbReference type="EMBL" id="SNRW01009521">
    <property type="protein sequence ID" value="KAA6377868.1"/>
    <property type="molecule type" value="Genomic_DNA"/>
</dbReference>
<dbReference type="AlphaFoldDB" id="A0A5J4V515"/>
<organism evidence="1 2">
    <name type="scientific">Streblomastix strix</name>
    <dbReference type="NCBI Taxonomy" id="222440"/>
    <lineage>
        <taxon>Eukaryota</taxon>
        <taxon>Metamonada</taxon>
        <taxon>Preaxostyla</taxon>
        <taxon>Oxymonadida</taxon>
        <taxon>Streblomastigidae</taxon>
        <taxon>Streblomastix</taxon>
    </lineage>
</organism>
<dbReference type="InterPro" id="IPR013083">
    <property type="entry name" value="Znf_RING/FYVE/PHD"/>
</dbReference>
<proteinExistence type="predicted"/>
<evidence type="ECO:0000313" key="1">
    <source>
        <dbReference type="EMBL" id="KAA6377868.1"/>
    </source>
</evidence>
<name>A0A5J4V515_9EUKA</name>
<comment type="caution">
    <text evidence="1">The sequence shown here is derived from an EMBL/GenBank/DDBJ whole genome shotgun (WGS) entry which is preliminary data.</text>
</comment>
<protein>
    <recommendedName>
        <fullName evidence="3">TRAF-type domain-containing protein</fullName>
    </recommendedName>
</protein>
<accession>A0A5J4V515</accession>
<reference evidence="1 2" key="1">
    <citation type="submission" date="2019-03" db="EMBL/GenBank/DDBJ databases">
        <title>Single cell metagenomics reveals metabolic interactions within the superorganism composed of flagellate Streblomastix strix and complex community of Bacteroidetes bacteria on its surface.</title>
        <authorList>
            <person name="Treitli S.C."/>
            <person name="Kolisko M."/>
            <person name="Husnik F."/>
            <person name="Keeling P."/>
            <person name="Hampl V."/>
        </authorList>
    </citation>
    <scope>NUCLEOTIDE SEQUENCE [LARGE SCALE GENOMIC DNA]</scope>
    <source>
        <strain evidence="1">ST1C</strain>
    </source>
</reference>
<evidence type="ECO:0008006" key="3">
    <source>
        <dbReference type="Google" id="ProtNLM"/>
    </source>
</evidence>
<gene>
    <name evidence="1" type="ORF">EZS28_026604</name>
</gene>